<dbReference type="AlphaFoldDB" id="A0A0E4C9Q1"/>
<feature type="active site" description="Proton acceptor" evidence="11">
    <location>
        <position position="309"/>
    </location>
</feature>
<name>A0A0E4C9Q1_9FIRM</name>
<evidence type="ECO:0000313" key="12">
    <source>
        <dbReference type="EMBL" id="CFY07317.1"/>
    </source>
</evidence>
<dbReference type="SUPFAM" id="SSF52733">
    <property type="entry name" value="Nicotinate mononucleotide:5,6-dimethylbenzimidazole phosphoribosyltransferase (CobT)"/>
    <property type="match status" value="1"/>
</dbReference>
<dbReference type="HAMAP" id="MF_00230">
    <property type="entry name" value="CobT"/>
    <property type="match status" value="1"/>
</dbReference>
<dbReference type="FunFam" id="3.40.50.10210:FF:000001">
    <property type="entry name" value="Nicotinate-nucleotide--dimethylbenzimidazole phosphoribosyltransferase"/>
    <property type="match status" value="1"/>
</dbReference>
<proteinExistence type="inferred from homology"/>
<dbReference type="GO" id="GO:0008939">
    <property type="term" value="F:nicotinate-nucleotide-dimethylbenzimidazole phosphoribosyltransferase activity"/>
    <property type="evidence" value="ECO:0007669"/>
    <property type="project" value="UniProtKB-UniRule"/>
</dbReference>
<comment type="pathway">
    <text evidence="2 11">Nucleoside biosynthesis; alpha-ribazole biosynthesis; alpha-ribazole from 5,6-dimethylbenzimidazole: step 1/2.</text>
</comment>
<dbReference type="CDD" id="cd02439">
    <property type="entry name" value="DMB-PRT_CobT"/>
    <property type="match status" value="1"/>
</dbReference>
<keyword evidence="7 11" id="KW-0328">Glycosyltransferase</keyword>
<keyword evidence="8 11" id="KW-0808">Transferase</keyword>
<sequence length="342" mass="36479">MVKDIDNCSAEQAQQRLNSLIKPQGSLGRLETIAIWLAGIKGNPVPQIGKKVVLIMAADHGVAREGITAFPPQAGNLMIKNFLHQGAAVNVLANYNKTRFVLVDVGLSGEAVSHPDLFVRRIRAGTRNICREEAMTRREAIAALELGIEIINKEIDAGATIVAIGELGIGNTAVSSAILACLSGRDIREITGRGTGLDDCALTRKQQVIAQALEVNRPNLIDPVDILSRVGGLEIGALTGVIVGSAARSIPVVLDGFVSSIAAWLACRMNPQCRSYLLASHLSEEPGHRIVLEELKLEPLLDFGLRIGEGTGAVLVFPLIESAVKIINEMATMDEVGIKLLN</sequence>
<dbReference type="EC" id="2.4.2.21" evidence="4 11"/>
<dbReference type="Gene3D" id="1.10.1610.10">
    <property type="match status" value="1"/>
</dbReference>
<evidence type="ECO:0000256" key="1">
    <source>
        <dbReference type="ARBA" id="ARBA00002197"/>
    </source>
</evidence>
<comment type="similarity">
    <text evidence="3 11">Belongs to the CobT family.</text>
</comment>
<dbReference type="InterPro" id="IPR003200">
    <property type="entry name" value="Nict_dMeBzImd_PRibTrfase"/>
</dbReference>
<evidence type="ECO:0000256" key="6">
    <source>
        <dbReference type="ARBA" id="ARBA00022573"/>
    </source>
</evidence>
<organism evidence="12 13">
    <name type="scientific">Syntrophomonas zehnderi OL-4</name>
    <dbReference type="NCBI Taxonomy" id="690567"/>
    <lineage>
        <taxon>Bacteria</taxon>
        <taxon>Bacillati</taxon>
        <taxon>Bacillota</taxon>
        <taxon>Clostridia</taxon>
        <taxon>Eubacteriales</taxon>
        <taxon>Syntrophomonadaceae</taxon>
        <taxon>Syntrophomonas</taxon>
    </lineage>
</organism>
<dbReference type="NCBIfam" id="NF000996">
    <property type="entry name" value="PRK00105.1"/>
    <property type="match status" value="1"/>
</dbReference>
<evidence type="ECO:0000256" key="4">
    <source>
        <dbReference type="ARBA" id="ARBA00011991"/>
    </source>
</evidence>
<evidence type="ECO:0000256" key="10">
    <source>
        <dbReference type="ARBA" id="ARBA00047340"/>
    </source>
</evidence>
<evidence type="ECO:0000256" key="5">
    <source>
        <dbReference type="ARBA" id="ARBA00015486"/>
    </source>
</evidence>
<comment type="function">
    <text evidence="1 11">Catalyzes the synthesis of alpha-ribazole-5'-phosphate from nicotinate mononucleotide (NAMN) and 5,6-dimethylbenzimidazole (DMB).</text>
</comment>
<gene>
    <name evidence="11" type="primary">cobT</name>
    <name evidence="12" type="ORF">2653</name>
</gene>
<dbReference type="InterPro" id="IPR023195">
    <property type="entry name" value="Nict_dMeBzImd_PRibTrfase_N"/>
</dbReference>
<reference evidence="12 13" key="1">
    <citation type="submission" date="2015-03" db="EMBL/GenBank/DDBJ databases">
        <authorList>
            <person name="Murphy D."/>
        </authorList>
    </citation>
    <scope>NUCLEOTIDE SEQUENCE [LARGE SCALE GENOMIC DNA]</scope>
    <source>
        <strain evidence="12 13">OL-4</strain>
    </source>
</reference>
<evidence type="ECO:0000256" key="3">
    <source>
        <dbReference type="ARBA" id="ARBA00007110"/>
    </source>
</evidence>
<evidence type="ECO:0000256" key="9">
    <source>
        <dbReference type="ARBA" id="ARBA00030686"/>
    </source>
</evidence>
<comment type="catalytic activity">
    <reaction evidence="10 11">
        <text>5,6-dimethylbenzimidazole + nicotinate beta-D-ribonucleotide = alpha-ribazole 5'-phosphate + nicotinate + H(+)</text>
        <dbReference type="Rhea" id="RHEA:11196"/>
        <dbReference type="ChEBI" id="CHEBI:15378"/>
        <dbReference type="ChEBI" id="CHEBI:15890"/>
        <dbReference type="ChEBI" id="CHEBI:32544"/>
        <dbReference type="ChEBI" id="CHEBI:57502"/>
        <dbReference type="ChEBI" id="CHEBI:57918"/>
        <dbReference type="EC" id="2.4.2.21"/>
    </reaction>
</comment>
<dbReference type="NCBIfam" id="TIGR03160">
    <property type="entry name" value="cobT_DBIPRT"/>
    <property type="match status" value="1"/>
</dbReference>
<dbReference type="PANTHER" id="PTHR43463">
    <property type="entry name" value="NICOTINATE-NUCLEOTIDE--DIMETHYLBENZIMIDAZOLE PHOSPHORIBOSYLTRANSFERASE"/>
    <property type="match status" value="1"/>
</dbReference>
<keyword evidence="6 11" id="KW-0169">Cobalamin biosynthesis</keyword>
<evidence type="ECO:0000313" key="13">
    <source>
        <dbReference type="Proteomes" id="UP000045545"/>
    </source>
</evidence>
<evidence type="ECO:0000256" key="11">
    <source>
        <dbReference type="HAMAP-Rule" id="MF_00230"/>
    </source>
</evidence>
<dbReference type="PANTHER" id="PTHR43463:SF1">
    <property type="entry name" value="NICOTINATE-NUCLEOTIDE--DIMETHYLBENZIMIDAZOLE PHOSPHORIBOSYLTRANSFERASE"/>
    <property type="match status" value="1"/>
</dbReference>
<dbReference type="InterPro" id="IPR036087">
    <property type="entry name" value="Nict_dMeBzImd_PRibTrfase_sf"/>
</dbReference>
<dbReference type="GO" id="GO:0009236">
    <property type="term" value="P:cobalamin biosynthetic process"/>
    <property type="evidence" value="ECO:0007669"/>
    <property type="project" value="UniProtKB-UniRule"/>
</dbReference>
<accession>A0A0E4C9Q1</accession>
<dbReference type="Pfam" id="PF02277">
    <property type="entry name" value="DBI_PRT"/>
    <property type="match status" value="1"/>
</dbReference>
<evidence type="ECO:0000256" key="8">
    <source>
        <dbReference type="ARBA" id="ARBA00022679"/>
    </source>
</evidence>
<evidence type="ECO:0000256" key="2">
    <source>
        <dbReference type="ARBA" id="ARBA00005049"/>
    </source>
</evidence>
<dbReference type="EMBL" id="CGIH01000050">
    <property type="protein sequence ID" value="CFY07317.1"/>
    <property type="molecule type" value="Genomic_DNA"/>
</dbReference>
<dbReference type="InterPro" id="IPR017846">
    <property type="entry name" value="Nict_dMeBzImd_PRibTrfase_bact"/>
</dbReference>
<dbReference type="UniPathway" id="UPA00061">
    <property type="reaction ID" value="UER00516"/>
</dbReference>
<keyword evidence="13" id="KW-1185">Reference proteome</keyword>
<dbReference type="Gene3D" id="3.40.50.10210">
    <property type="match status" value="1"/>
</dbReference>
<dbReference type="Proteomes" id="UP000045545">
    <property type="component" value="Unassembled WGS sequence"/>
</dbReference>
<evidence type="ECO:0000256" key="7">
    <source>
        <dbReference type="ARBA" id="ARBA00022676"/>
    </source>
</evidence>
<protein>
    <recommendedName>
        <fullName evidence="5 11">Nicotinate-nucleotide--dimethylbenzimidazole phosphoribosyltransferase</fullName>
        <shortName evidence="11">NN:DBI PRT</shortName>
        <ecNumber evidence="4 11">2.4.2.21</ecNumber>
    </recommendedName>
    <alternativeName>
        <fullName evidence="9 11">N(1)-alpha-phosphoribosyltransferase</fullName>
    </alternativeName>
</protein>
<dbReference type="STRING" id="690567.2653"/>